<sequence>MLFWPCCVTNRLHNKGGYTPTVKPGFITQPDSPKHNSNSNSNSNSRL</sequence>
<name>A0A2Z5ZFW7_9PROT</name>
<feature type="compositionally biased region" description="Low complexity" evidence="1">
    <location>
        <begin position="36"/>
        <end position="47"/>
    </location>
</feature>
<reference evidence="2 3" key="1">
    <citation type="submission" date="2018-02" db="EMBL/GenBank/DDBJ databases">
        <title>Acetobacter orientalis genome.</title>
        <authorList>
            <person name="Nakashima N."/>
            <person name="Tamura T."/>
        </authorList>
    </citation>
    <scope>NUCLEOTIDE SEQUENCE [LARGE SCALE GENOMIC DNA]</scope>
    <source>
        <strain evidence="2 3">FAN1</strain>
    </source>
</reference>
<dbReference type="EMBL" id="AP018515">
    <property type="protein sequence ID" value="BBC79239.1"/>
    <property type="molecule type" value="Genomic_DNA"/>
</dbReference>
<evidence type="ECO:0000313" key="3">
    <source>
        <dbReference type="Proteomes" id="UP000270034"/>
    </source>
</evidence>
<evidence type="ECO:0000313" key="2">
    <source>
        <dbReference type="EMBL" id="BBC79239.1"/>
    </source>
</evidence>
<feature type="region of interest" description="Disordered" evidence="1">
    <location>
        <begin position="13"/>
        <end position="47"/>
    </location>
</feature>
<proteinExistence type="predicted"/>
<gene>
    <name evidence="2" type="ORF">AcetOrient_orf01304</name>
</gene>
<dbReference type="Proteomes" id="UP000270034">
    <property type="component" value="Chromosome"/>
</dbReference>
<protein>
    <submittedName>
        <fullName evidence="2">Uncharacterized protein</fullName>
    </submittedName>
</protein>
<dbReference type="KEGG" id="aot:AcetOri_orf01304"/>
<accession>A0A2Z5ZFW7</accession>
<organism evidence="2 3">
    <name type="scientific">Acetobacter orientalis</name>
    <dbReference type="NCBI Taxonomy" id="146474"/>
    <lineage>
        <taxon>Bacteria</taxon>
        <taxon>Pseudomonadati</taxon>
        <taxon>Pseudomonadota</taxon>
        <taxon>Alphaproteobacteria</taxon>
        <taxon>Acetobacterales</taxon>
        <taxon>Acetobacteraceae</taxon>
        <taxon>Acetobacter</taxon>
    </lineage>
</organism>
<dbReference type="AlphaFoldDB" id="A0A2Z5ZFW7"/>
<evidence type="ECO:0000256" key="1">
    <source>
        <dbReference type="SAM" id="MobiDB-lite"/>
    </source>
</evidence>